<feature type="domain" description="Lnb N-terminal periplasmic" evidence="2">
    <location>
        <begin position="245"/>
        <end position="399"/>
    </location>
</feature>
<dbReference type="STRING" id="1122188.SAMN02745674_01976"/>
<evidence type="ECO:0000313" key="4">
    <source>
        <dbReference type="EMBL" id="SKA11271.1"/>
    </source>
</evidence>
<name>A0A1T4R6L7_9GAMM</name>
<feature type="domain" description="DUF7844" evidence="3">
    <location>
        <begin position="143"/>
        <end position="224"/>
    </location>
</feature>
<proteinExistence type="predicted"/>
<dbReference type="EMBL" id="FUXP01000007">
    <property type="protein sequence ID" value="SKA11271.1"/>
    <property type="molecule type" value="Genomic_DNA"/>
</dbReference>
<protein>
    <submittedName>
        <fullName evidence="4">Uncharacterized protein</fullName>
    </submittedName>
</protein>
<evidence type="ECO:0000259" key="2">
    <source>
        <dbReference type="Pfam" id="PF13387"/>
    </source>
</evidence>
<dbReference type="Pfam" id="PF25226">
    <property type="entry name" value="DUF7844"/>
    <property type="match status" value="2"/>
</dbReference>
<dbReference type="AlphaFoldDB" id="A0A1T4R6L7"/>
<dbReference type="Pfam" id="PF13387">
    <property type="entry name" value="Lnb_N"/>
    <property type="match status" value="1"/>
</dbReference>
<sequence>MKPARDPRRRRWPGLLLAAALLASGPVAALQLQLDPEGLDGHEQDATQGLLDDAVSMLPPAMAAAIEEPIRIRWDATLAPEVYGRATQRTLLLNRRLLPRLVDGTSAMAASPHPERSELEQLRATLLHEVTHFYDRTGGRGGRLSGDPRLLDLAGWQVGAFPWSRRSGNHFTDRSPDPYELESAREFVAVNMEYFLLDPAYACRRPALHRHFREHFGWAPPADACPAGLPFLDPDPDSDGALTLLDPARVYQVHYLLAEGNEQLMSRWGHGMLRLVVCAPGRERGPDCLLDLQHHRVLSFRAFVDDVQLSSWRGLTGSYPSRLFVLPLDQVVDEYTKVQLRALQSIPLELSQEEIGGVVERAARLHWSYDGEYYFLSNNCAVETFKLLHDGAPRLGRARLRSITPTGLMGKLRKQAVADASVLEDRDEALRLGYRFDSMRERQQAMYAVARERLGLPEAQVEQWLDLPALRRAAWVGKGDMQATAALLLLEQAAQRRRMLEARDELKRRYSDAGDASATEGFGEVADHLRRMLADSGFLSRPAALLEGRPGYGLPQGDELAWMEEEGARRQARLEAMGVSLAEQVRPLLDPRMRDDLENIDANVDALAARMRALHAAQGGLRLP</sequence>
<reference evidence="4 5" key="1">
    <citation type="submission" date="2017-02" db="EMBL/GenBank/DDBJ databases">
        <authorList>
            <person name="Peterson S.W."/>
        </authorList>
    </citation>
    <scope>NUCLEOTIDE SEQUENCE [LARGE SCALE GENOMIC DNA]</scope>
    <source>
        <strain evidence="4 5">DSM 21749</strain>
    </source>
</reference>
<gene>
    <name evidence="4" type="ORF">SAMN02745674_01976</name>
</gene>
<dbReference type="InterPro" id="IPR057166">
    <property type="entry name" value="DUF7844"/>
</dbReference>
<dbReference type="InterPro" id="IPR025178">
    <property type="entry name" value="Lnb_N"/>
</dbReference>
<accession>A0A1T4R6L7</accession>
<feature type="signal peptide" evidence="1">
    <location>
        <begin position="1"/>
        <end position="29"/>
    </location>
</feature>
<feature type="chain" id="PRO_5010517405" evidence="1">
    <location>
        <begin position="30"/>
        <end position="624"/>
    </location>
</feature>
<evidence type="ECO:0000313" key="5">
    <source>
        <dbReference type="Proteomes" id="UP000190061"/>
    </source>
</evidence>
<dbReference type="RefSeq" id="WP_078758546.1">
    <property type="nucleotide sequence ID" value="NZ_FUXP01000007.1"/>
</dbReference>
<organism evidence="4 5">
    <name type="scientific">Lysobacter spongiicola DSM 21749</name>
    <dbReference type="NCBI Taxonomy" id="1122188"/>
    <lineage>
        <taxon>Bacteria</taxon>
        <taxon>Pseudomonadati</taxon>
        <taxon>Pseudomonadota</taxon>
        <taxon>Gammaproteobacteria</taxon>
        <taxon>Lysobacterales</taxon>
        <taxon>Lysobacteraceae</taxon>
        <taxon>Novilysobacter</taxon>
    </lineage>
</organism>
<evidence type="ECO:0000259" key="3">
    <source>
        <dbReference type="Pfam" id="PF25226"/>
    </source>
</evidence>
<keyword evidence="1" id="KW-0732">Signal</keyword>
<evidence type="ECO:0000256" key="1">
    <source>
        <dbReference type="SAM" id="SignalP"/>
    </source>
</evidence>
<keyword evidence="5" id="KW-1185">Reference proteome</keyword>
<dbReference type="Proteomes" id="UP000190061">
    <property type="component" value="Unassembled WGS sequence"/>
</dbReference>
<feature type="domain" description="DUF7844" evidence="3">
    <location>
        <begin position="31"/>
        <end position="137"/>
    </location>
</feature>